<dbReference type="eggNOG" id="ENOG502SEKV">
    <property type="taxonomic scope" value="Eukaryota"/>
</dbReference>
<dbReference type="RefSeq" id="XP_003057524.1">
    <property type="nucleotide sequence ID" value="XM_003057478.1"/>
</dbReference>
<dbReference type="OrthoDB" id="10250354at2759"/>
<feature type="region of interest" description="Disordered" evidence="1">
    <location>
        <begin position="146"/>
        <end position="292"/>
    </location>
</feature>
<dbReference type="SUPFAM" id="SSF46565">
    <property type="entry name" value="Chaperone J-domain"/>
    <property type="match status" value="1"/>
</dbReference>
<dbReference type="SMART" id="SM00271">
    <property type="entry name" value="DnaJ"/>
    <property type="match status" value="1"/>
</dbReference>
<dbReference type="KEGG" id="mpp:MICPUCDRAFT_56793"/>
<dbReference type="InterPro" id="IPR001623">
    <property type="entry name" value="DnaJ_domain"/>
</dbReference>
<feature type="compositionally biased region" description="Acidic residues" evidence="1">
    <location>
        <begin position="189"/>
        <end position="211"/>
    </location>
</feature>
<feature type="compositionally biased region" description="Low complexity" evidence="1">
    <location>
        <begin position="11"/>
        <end position="25"/>
    </location>
</feature>
<accession>C1MN61</accession>
<dbReference type="GeneID" id="9682487"/>
<dbReference type="Gene3D" id="1.10.287.110">
    <property type="entry name" value="DnaJ domain"/>
    <property type="match status" value="1"/>
</dbReference>
<organism evidence="4">
    <name type="scientific">Micromonas pusilla (strain CCMP1545)</name>
    <name type="common">Picoplanktonic green alga</name>
    <dbReference type="NCBI Taxonomy" id="564608"/>
    <lineage>
        <taxon>Eukaryota</taxon>
        <taxon>Viridiplantae</taxon>
        <taxon>Chlorophyta</taxon>
        <taxon>Mamiellophyceae</taxon>
        <taxon>Mamiellales</taxon>
        <taxon>Mamiellaceae</taxon>
        <taxon>Micromonas</taxon>
    </lineage>
</organism>
<evidence type="ECO:0000313" key="3">
    <source>
        <dbReference type="EMBL" id="EEH59169.1"/>
    </source>
</evidence>
<feature type="compositionally biased region" description="Basic and acidic residues" evidence="1">
    <location>
        <begin position="147"/>
        <end position="173"/>
    </location>
</feature>
<gene>
    <name evidence="3" type="ORF">MICPUCDRAFT_56793</name>
</gene>
<dbReference type="Proteomes" id="UP000001876">
    <property type="component" value="Unassembled WGS sequence"/>
</dbReference>
<keyword evidence="4" id="KW-1185">Reference proteome</keyword>
<feature type="compositionally biased region" description="Basic and acidic residues" evidence="1">
    <location>
        <begin position="212"/>
        <end position="236"/>
    </location>
</feature>
<evidence type="ECO:0000256" key="1">
    <source>
        <dbReference type="SAM" id="MobiDB-lite"/>
    </source>
</evidence>
<sequence length="292" mass="31754">MERLERMFNEAAARAAPASARRPLPGESDSDDDKPDPTAAERIVRAHADGDFFTALGLPLPDCDDAGKPVWDVPDGVVSKAFRKASLRVHPDKNPSEEAKIAFDKLSDANRALRDPARRGEALRKFATKAFNEKCRLDPGLMLRAKKAQERRDAEGYHEEIQRQQEAHRERIAAMKAKAAAFRKRHREDDDDDDDASVGDTSSDDDDEEEDAKEKERAAEAERAAKKRAKAAEEAAAKASTEGGGGGGNGRKARPGARKKVASASSDDDDDDAGLARPVLGAKGRGKPKFIM</sequence>
<dbReference type="EMBL" id="GG663737">
    <property type="protein sequence ID" value="EEH59169.1"/>
    <property type="molecule type" value="Genomic_DNA"/>
</dbReference>
<dbReference type="Pfam" id="PF00226">
    <property type="entry name" value="DnaJ"/>
    <property type="match status" value="1"/>
</dbReference>
<dbReference type="CDD" id="cd06257">
    <property type="entry name" value="DnaJ"/>
    <property type="match status" value="1"/>
</dbReference>
<dbReference type="STRING" id="564608.C1MN61"/>
<proteinExistence type="predicted"/>
<feature type="domain" description="J" evidence="2">
    <location>
        <begin position="51"/>
        <end position="127"/>
    </location>
</feature>
<dbReference type="InterPro" id="IPR036869">
    <property type="entry name" value="J_dom_sf"/>
</dbReference>
<reference evidence="3 4" key="1">
    <citation type="journal article" date="2009" name="Science">
        <title>Green evolution and dynamic adaptations revealed by genomes of the marine picoeukaryotes Micromonas.</title>
        <authorList>
            <person name="Worden A.Z."/>
            <person name="Lee J.H."/>
            <person name="Mock T."/>
            <person name="Rouze P."/>
            <person name="Simmons M.P."/>
            <person name="Aerts A.L."/>
            <person name="Allen A.E."/>
            <person name="Cuvelier M.L."/>
            <person name="Derelle E."/>
            <person name="Everett M.V."/>
            <person name="Foulon E."/>
            <person name="Grimwood J."/>
            <person name="Gundlach H."/>
            <person name="Henrissat B."/>
            <person name="Napoli C."/>
            <person name="McDonald S.M."/>
            <person name="Parker M.S."/>
            <person name="Rombauts S."/>
            <person name="Salamov A."/>
            <person name="Von Dassow P."/>
            <person name="Badger J.H."/>
            <person name="Coutinho P.M."/>
            <person name="Demir E."/>
            <person name="Dubchak I."/>
            <person name="Gentemann C."/>
            <person name="Eikrem W."/>
            <person name="Gready J.E."/>
            <person name="John U."/>
            <person name="Lanier W."/>
            <person name="Lindquist E.A."/>
            <person name="Lucas S."/>
            <person name="Mayer K.F."/>
            <person name="Moreau H."/>
            <person name="Not F."/>
            <person name="Otillar R."/>
            <person name="Panaud O."/>
            <person name="Pangilinan J."/>
            <person name="Paulsen I."/>
            <person name="Piegu B."/>
            <person name="Poliakov A."/>
            <person name="Robbens S."/>
            <person name="Schmutz J."/>
            <person name="Toulza E."/>
            <person name="Wyss T."/>
            <person name="Zelensky A."/>
            <person name="Zhou K."/>
            <person name="Armbrust E.V."/>
            <person name="Bhattacharya D."/>
            <person name="Goodenough U.W."/>
            <person name="Van de Peer Y."/>
            <person name="Grigoriev I.V."/>
        </authorList>
    </citation>
    <scope>NUCLEOTIDE SEQUENCE [LARGE SCALE GENOMIC DNA]</scope>
    <source>
        <strain evidence="3 4">CCMP1545</strain>
    </source>
</reference>
<protein>
    <submittedName>
        <fullName evidence="3">Predicted protein</fullName>
    </submittedName>
</protein>
<evidence type="ECO:0000259" key="2">
    <source>
        <dbReference type="PROSITE" id="PS50076"/>
    </source>
</evidence>
<evidence type="ECO:0000313" key="4">
    <source>
        <dbReference type="Proteomes" id="UP000001876"/>
    </source>
</evidence>
<feature type="region of interest" description="Disordered" evidence="1">
    <location>
        <begin position="1"/>
        <end position="40"/>
    </location>
</feature>
<feature type="compositionally biased region" description="Basic residues" evidence="1">
    <location>
        <begin position="251"/>
        <end position="261"/>
    </location>
</feature>
<dbReference type="PROSITE" id="PS50076">
    <property type="entry name" value="DNAJ_2"/>
    <property type="match status" value="1"/>
</dbReference>
<name>C1MN61_MICPC</name>
<dbReference type="AlphaFoldDB" id="C1MN61"/>